<reference evidence="1" key="2">
    <citation type="submission" date="2024-07" db="EMBL/GenBank/DDBJ databases">
        <title>Streptomyces haneummycinica sp. nov., a new antibiotic-producing actinobacterium isolated from marine sediment.</title>
        <authorList>
            <person name="Uemura M."/>
            <person name="Hamada M."/>
            <person name="Hirano S."/>
            <person name="Kobayashi K."/>
            <person name="Ohshiro T."/>
            <person name="Kobayashi T."/>
            <person name="Terahara T."/>
        </authorList>
    </citation>
    <scope>NUCLEOTIDE SEQUENCE</scope>
    <source>
        <strain evidence="1">KM77-8</strain>
    </source>
</reference>
<accession>A0AAT9HGF9</accession>
<dbReference type="AlphaFoldDB" id="A0AAT9HGF9"/>
<proteinExistence type="predicted"/>
<protein>
    <submittedName>
        <fullName evidence="1">Uncharacterized protein</fullName>
    </submittedName>
</protein>
<dbReference type="EMBL" id="AP035768">
    <property type="protein sequence ID" value="BFO16493.1"/>
    <property type="molecule type" value="Genomic_DNA"/>
</dbReference>
<gene>
    <name evidence="1" type="ORF">SHKM778_28810</name>
</gene>
<reference evidence="1" key="1">
    <citation type="submission" date="2024-06" db="EMBL/GenBank/DDBJ databases">
        <authorList>
            <consortium name="consrtm"/>
            <person name="Uemura M."/>
            <person name="Terahara T."/>
        </authorList>
    </citation>
    <scope>NUCLEOTIDE SEQUENCE</scope>
    <source>
        <strain evidence="1">KM77-8</strain>
    </source>
</reference>
<organism evidence="1">
    <name type="scientific">Streptomyces haneummycinicus</name>
    <dbReference type="NCBI Taxonomy" id="3074435"/>
    <lineage>
        <taxon>Bacteria</taxon>
        <taxon>Bacillati</taxon>
        <taxon>Actinomycetota</taxon>
        <taxon>Actinomycetes</taxon>
        <taxon>Kitasatosporales</taxon>
        <taxon>Streptomycetaceae</taxon>
        <taxon>Streptomyces</taxon>
    </lineage>
</organism>
<name>A0AAT9HGF9_9ACTN</name>
<sequence length="235" mass="25191">MPSHAGASPCFFCAVGREEERRGGVGVVVGVESRGAYDDAQPGDGRQEVGPQSFRALGIQKSGRPLHRTACDVADHASATELVVPTADRGGYFLNLVDVVGADQIGKRLLVWGETVREVYGGNGGQAAGLEERASVHGLGAPKARRYFVTAQDATSMHLNRRLRPLARVFIGIRTLFIGIAEAEGHRPCPLEEATSLQHLVQPLGHLQLARGVLPFLDRQDHVIADLRQPPQGLG</sequence>
<evidence type="ECO:0000313" key="1">
    <source>
        <dbReference type="EMBL" id="BFO16493.1"/>
    </source>
</evidence>